<dbReference type="InterPro" id="IPR006913">
    <property type="entry name" value="CENP-V/GFA"/>
</dbReference>
<evidence type="ECO:0000313" key="7">
    <source>
        <dbReference type="Proteomes" id="UP000199542"/>
    </source>
</evidence>
<proteinExistence type="inferred from homology"/>
<dbReference type="GO" id="GO:0016846">
    <property type="term" value="F:carbon-sulfur lyase activity"/>
    <property type="evidence" value="ECO:0007669"/>
    <property type="project" value="InterPro"/>
</dbReference>
<evidence type="ECO:0000256" key="4">
    <source>
        <dbReference type="ARBA" id="ARBA00023239"/>
    </source>
</evidence>
<dbReference type="PANTHER" id="PTHR33337:SF40">
    <property type="entry name" value="CENP-V_GFA DOMAIN-CONTAINING PROTEIN-RELATED"/>
    <property type="match status" value="1"/>
</dbReference>
<comment type="similarity">
    <text evidence="1">Belongs to the Gfa family.</text>
</comment>
<sequence length="131" mass="14217">MTKEYTGGCACGAVRFMSKSKPGPIVACHCSQCRRQTGLYYASCDVSLDSLTIEGKSSIRWYRSSETAERGFCANCGSALFWQRKGSPEVSVMAGAFDLPSGLSFGYHIYCADKGDFYEINDGAPQYAKGV</sequence>
<evidence type="ECO:0000256" key="3">
    <source>
        <dbReference type="ARBA" id="ARBA00022833"/>
    </source>
</evidence>
<dbReference type="PANTHER" id="PTHR33337">
    <property type="entry name" value="GFA DOMAIN-CONTAINING PROTEIN"/>
    <property type="match status" value="1"/>
</dbReference>
<organism evidence="6 7">
    <name type="scientific">Rhizobium mongolense subsp. loessense</name>
    <dbReference type="NCBI Taxonomy" id="158890"/>
    <lineage>
        <taxon>Bacteria</taxon>
        <taxon>Pseudomonadati</taxon>
        <taxon>Pseudomonadota</taxon>
        <taxon>Alphaproteobacteria</taxon>
        <taxon>Hyphomicrobiales</taxon>
        <taxon>Rhizobiaceae</taxon>
        <taxon>Rhizobium/Agrobacterium group</taxon>
        <taxon>Rhizobium</taxon>
    </lineage>
</organism>
<dbReference type="Gene3D" id="3.90.1590.10">
    <property type="entry name" value="glutathione-dependent formaldehyde- activating enzyme (gfa)"/>
    <property type="match status" value="1"/>
</dbReference>
<protein>
    <submittedName>
        <fullName evidence="6">Uncharacterized conserved protein</fullName>
    </submittedName>
</protein>
<accession>A0A1G4RLR6</accession>
<dbReference type="SUPFAM" id="SSF51316">
    <property type="entry name" value="Mss4-like"/>
    <property type="match status" value="1"/>
</dbReference>
<keyword evidence="2" id="KW-0479">Metal-binding</keyword>
<dbReference type="Pfam" id="PF04828">
    <property type="entry name" value="GFA"/>
    <property type="match status" value="1"/>
</dbReference>
<dbReference type="Proteomes" id="UP000199542">
    <property type="component" value="Unassembled WGS sequence"/>
</dbReference>
<dbReference type="RefSeq" id="WP_092585457.1">
    <property type="nucleotide sequence ID" value="NZ_FMTM01000003.1"/>
</dbReference>
<dbReference type="AlphaFoldDB" id="A0A1G4RLR6"/>
<dbReference type="PROSITE" id="PS51891">
    <property type="entry name" value="CENP_V_GFA"/>
    <property type="match status" value="1"/>
</dbReference>
<evidence type="ECO:0000259" key="5">
    <source>
        <dbReference type="PROSITE" id="PS51891"/>
    </source>
</evidence>
<name>A0A1G4RLR6_9HYPH</name>
<dbReference type="EMBL" id="FMTM01000003">
    <property type="protein sequence ID" value="SCW57730.1"/>
    <property type="molecule type" value="Genomic_DNA"/>
</dbReference>
<dbReference type="InterPro" id="IPR011057">
    <property type="entry name" value="Mss4-like_sf"/>
</dbReference>
<keyword evidence="4" id="KW-0456">Lyase</keyword>
<gene>
    <name evidence="6" type="ORF">SAMN02927900_02849</name>
</gene>
<evidence type="ECO:0000256" key="1">
    <source>
        <dbReference type="ARBA" id="ARBA00005495"/>
    </source>
</evidence>
<keyword evidence="3" id="KW-0862">Zinc</keyword>
<feature type="domain" description="CENP-V/GFA" evidence="5">
    <location>
        <begin position="5"/>
        <end position="119"/>
    </location>
</feature>
<dbReference type="GO" id="GO:0046872">
    <property type="term" value="F:metal ion binding"/>
    <property type="evidence" value="ECO:0007669"/>
    <property type="project" value="UniProtKB-KW"/>
</dbReference>
<evidence type="ECO:0000256" key="2">
    <source>
        <dbReference type="ARBA" id="ARBA00022723"/>
    </source>
</evidence>
<evidence type="ECO:0000313" key="6">
    <source>
        <dbReference type="EMBL" id="SCW57730.1"/>
    </source>
</evidence>
<reference evidence="6 7" key="1">
    <citation type="submission" date="2016-10" db="EMBL/GenBank/DDBJ databases">
        <authorList>
            <person name="de Groot N.N."/>
        </authorList>
    </citation>
    <scope>NUCLEOTIDE SEQUENCE [LARGE SCALE GENOMIC DNA]</scope>
    <source>
        <strain evidence="6 7">CGMCC 1.3401</strain>
    </source>
</reference>